<dbReference type="InterPro" id="IPR002052">
    <property type="entry name" value="DNA_methylase_N6_adenine_CS"/>
</dbReference>
<dbReference type="EMBL" id="BMEV01000015">
    <property type="protein sequence ID" value="GGH73324.1"/>
    <property type="molecule type" value="Genomic_DNA"/>
</dbReference>
<gene>
    <name evidence="3" type="ORF">GCM10010978_11090</name>
</gene>
<protein>
    <submittedName>
        <fullName evidence="3">Methyltransferase</fullName>
    </submittedName>
</protein>
<dbReference type="NCBIfam" id="TIGR00095">
    <property type="entry name" value="16S rRNA (guanine(966)-N(2))-methyltransferase RsmD"/>
    <property type="match status" value="1"/>
</dbReference>
<reference evidence="3" key="1">
    <citation type="journal article" date="2014" name="Int. J. Syst. Evol. Microbiol.">
        <title>Complete genome sequence of Corynebacterium casei LMG S-19264T (=DSM 44701T), isolated from a smear-ripened cheese.</title>
        <authorList>
            <consortium name="US DOE Joint Genome Institute (JGI-PGF)"/>
            <person name="Walter F."/>
            <person name="Albersmeier A."/>
            <person name="Kalinowski J."/>
            <person name="Ruckert C."/>
        </authorList>
    </citation>
    <scope>NUCLEOTIDE SEQUENCE</scope>
    <source>
        <strain evidence="3">CGMCC 1.12360</strain>
    </source>
</reference>
<reference evidence="3" key="2">
    <citation type="submission" date="2020-09" db="EMBL/GenBank/DDBJ databases">
        <authorList>
            <person name="Sun Q."/>
            <person name="Zhou Y."/>
        </authorList>
    </citation>
    <scope>NUCLEOTIDE SEQUENCE</scope>
    <source>
        <strain evidence="3">CGMCC 1.12360</strain>
    </source>
</reference>
<dbReference type="PROSITE" id="PS00092">
    <property type="entry name" value="N6_MTASE"/>
    <property type="match status" value="1"/>
</dbReference>
<evidence type="ECO:0000256" key="2">
    <source>
        <dbReference type="ARBA" id="ARBA00022679"/>
    </source>
</evidence>
<dbReference type="AlphaFoldDB" id="A0A8J2ZRG0"/>
<dbReference type="Gene3D" id="3.40.50.150">
    <property type="entry name" value="Vaccinia Virus protein VP39"/>
    <property type="match status" value="1"/>
</dbReference>
<dbReference type="CDD" id="cd02440">
    <property type="entry name" value="AdoMet_MTases"/>
    <property type="match status" value="1"/>
</dbReference>
<accession>A0A8J2ZRG0</accession>
<name>A0A8J2ZRG0_9BACI</name>
<dbReference type="SUPFAM" id="SSF53335">
    <property type="entry name" value="S-adenosyl-L-methionine-dependent methyltransferases"/>
    <property type="match status" value="1"/>
</dbReference>
<dbReference type="RefSeq" id="WP_188391389.1">
    <property type="nucleotide sequence ID" value="NZ_BMEV01000015.1"/>
</dbReference>
<evidence type="ECO:0000313" key="3">
    <source>
        <dbReference type="EMBL" id="GGH73324.1"/>
    </source>
</evidence>
<dbReference type="PANTHER" id="PTHR43542:SF1">
    <property type="entry name" value="METHYLTRANSFERASE"/>
    <property type="match status" value="1"/>
</dbReference>
<keyword evidence="2" id="KW-0808">Transferase</keyword>
<dbReference type="InterPro" id="IPR029063">
    <property type="entry name" value="SAM-dependent_MTases_sf"/>
</dbReference>
<organism evidence="3 4">
    <name type="scientific">Compostibacillus humi</name>
    <dbReference type="NCBI Taxonomy" id="1245525"/>
    <lineage>
        <taxon>Bacteria</taxon>
        <taxon>Bacillati</taxon>
        <taxon>Bacillota</taxon>
        <taxon>Bacilli</taxon>
        <taxon>Bacillales</taxon>
        <taxon>Bacillaceae</taxon>
        <taxon>Compostibacillus</taxon>
    </lineage>
</organism>
<keyword evidence="4" id="KW-1185">Reference proteome</keyword>
<dbReference type="PIRSF" id="PIRSF004553">
    <property type="entry name" value="CHP00095"/>
    <property type="match status" value="1"/>
</dbReference>
<dbReference type="GO" id="GO:0008168">
    <property type="term" value="F:methyltransferase activity"/>
    <property type="evidence" value="ECO:0007669"/>
    <property type="project" value="UniProtKB-KW"/>
</dbReference>
<evidence type="ECO:0000256" key="1">
    <source>
        <dbReference type="ARBA" id="ARBA00022603"/>
    </source>
</evidence>
<keyword evidence="1 3" id="KW-0489">Methyltransferase</keyword>
<sequence length="199" mass="22154">MRVIAGQFKGRPLKLLSGKMTRPTADKVKEAVFQIIGPYFDGGLALDLFAGSGALGIEALSRGMDRCIFVDKSPKAKHIIMENINALQLDDRAEVYCTEAFRALKGAAKRNLSFDLILLDPPYGKADFEKLLNQILSLHIVKKDGIIFCEHDGKEMLPDSFDALQLMKRVKYSSAIGVTMYQYKGEETDGKISDLSREF</sequence>
<dbReference type="Pfam" id="PF03602">
    <property type="entry name" value="Cons_hypoth95"/>
    <property type="match status" value="1"/>
</dbReference>
<dbReference type="GO" id="GO:0031167">
    <property type="term" value="P:rRNA methylation"/>
    <property type="evidence" value="ECO:0007669"/>
    <property type="project" value="InterPro"/>
</dbReference>
<dbReference type="Proteomes" id="UP000602050">
    <property type="component" value="Unassembled WGS sequence"/>
</dbReference>
<dbReference type="PANTHER" id="PTHR43542">
    <property type="entry name" value="METHYLTRANSFERASE"/>
    <property type="match status" value="1"/>
</dbReference>
<comment type="caution">
    <text evidence="3">The sequence shown here is derived from an EMBL/GenBank/DDBJ whole genome shotgun (WGS) entry which is preliminary data.</text>
</comment>
<dbReference type="InterPro" id="IPR004398">
    <property type="entry name" value="RNA_MeTrfase_RsmD"/>
</dbReference>
<dbReference type="GO" id="GO:0003676">
    <property type="term" value="F:nucleic acid binding"/>
    <property type="evidence" value="ECO:0007669"/>
    <property type="project" value="InterPro"/>
</dbReference>
<evidence type="ECO:0000313" key="4">
    <source>
        <dbReference type="Proteomes" id="UP000602050"/>
    </source>
</evidence>
<proteinExistence type="predicted"/>